<feature type="compositionally biased region" description="Polar residues" evidence="1">
    <location>
        <begin position="19"/>
        <end position="30"/>
    </location>
</feature>
<dbReference type="KEGG" id="mgod:E7746_12425"/>
<dbReference type="RefSeq" id="WP_123394750.1">
    <property type="nucleotide sequence ID" value="NZ_CANQMU010000008.1"/>
</dbReference>
<gene>
    <name evidence="3" type="ORF">E7746_12425</name>
</gene>
<proteinExistence type="predicted"/>
<evidence type="ECO:0000313" key="3">
    <source>
        <dbReference type="EMBL" id="QCD36627.1"/>
    </source>
</evidence>
<feature type="region of interest" description="Disordered" evidence="1">
    <location>
        <begin position="184"/>
        <end position="207"/>
    </location>
</feature>
<reference evidence="3 4" key="1">
    <citation type="submission" date="2019-02" db="EMBL/GenBank/DDBJ databases">
        <title>Isolation and identification of novel species under the genus Muribaculum.</title>
        <authorList>
            <person name="Miyake S."/>
            <person name="Ding Y."/>
            <person name="Low A."/>
            <person name="Soh M."/>
            <person name="Seedorf H."/>
        </authorList>
    </citation>
    <scope>NUCLEOTIDE SEQUENCE [LARGE SCALE GENOMIC DNA]</scope>
    <source>
        <strain evidence="3 4">TLL-A4</strain>
    </source>
</reference>
<evidence type="ECO:0000256" key="1">
    <source>
        <dbReference type="SAM" id="MobiDB-lite"/>
    </source>
</evidence>
<feature type="region of interest" description="Disordered" evidence="1">
    <location>
        <begin position="1"/>
        <end position="51"/>
    </location>
</feature>
<accession>A0A4P7VQP5</accession>
<dbReference type="OrthoDB" id="9794557at2"/>
<sequence length="207" mass="23625">MDFDNKPDYFMADDDDNKQSTQPSTINFDNDINAKTEANEPQQPAREEKPHRRRRAWKRIFWWSVVIIALVLAAATWIRYFNPYVTDATERGYIVSMERRGIVFKTWEGQMIVQSALTDSTRLYSRDFIFSVDNPELAKMLVDVKGTGRQVNVTYKRYWGSLPWRGATCCIITAVEPVATTKAAEASTPADNMNNGDADAESPVNKI</sequence>
<protein>
    <submittedName>
        <fullName evidence="3">Uncharacterized protein</fullName>
    </submittedName>
</protein>
<dbReference type="AlphaFoldDB" id="A0A4P7VQP5"/>
<evidence type="ECO:0000313" key="4">
    <source>
        <dbReference type="Proteomes" id="UP000297031"/>
    </source>
</evidence>
<keyword evidence="4" id="KW-1185">Reference proteome</keyword>
<organism evidence="3 4">
    <name type="scientific">Muribaculum gordoncarteri</name>
    <dbReference type="NCBI Taxonomy" id="2530390"/>
    <lineage>
        <taxon>Bacteria</taxon>
        <taxon>Pseudomonadati</taxon>
        <taxon>Bacteroidota</taxon>
        <taxon>Bacteroidia</taxon>
        <taxon>Bacteroidales</taxon>
        <taxon>Muribaculaceae</taxon>
        <taxon>Muribaculum</taxon>
    </lineage>
</organism>
<evidence type="ECO:0000256" key="2">
    <source>
        <dbReference type="SAM" id="Phobius"/>
    </source>
</evidence>
<dbReference type="Proteomes" id="UP000297031">
    <property type="component" value="Chromosome"/>
</dbReference>
<dbReference type="EMBL" id="CP039393">
    <property type="protein sequence ID" value="QCD36627.1"/>
    <property type="molecule type" value="Genomic_DNA"/>
</dbReference>
<feature type="transmembrane region" description="Helical" evidence="2">
    <location>
        <begin position="60"/>
        <end position="81"/>
    </location>
</feature>
<keyword evidence="2" id="KW-0812">Transmembrane</keyword>
<name>A0A4P7VQP5_9BACT</name>
<keyword evidence="2" id="KW-0472">Membrane</keyword>
<keyword evidence="2" id="KW-1133">Transmembrane helix</keyword>